<name>A0A395NFU2_TRIAR</name>
<evidence type="ECO:0000313" key="1">
    <source>
        <dbReference type="EMBL" id="RFU74633.1"/>
    </source>
</evidence>
<dbReference type="AlphaFoldDB" id="A0A395NFU2"/>
<keyword evidence="2" id="KW-1185">Reference proteome</keyword>
<evidence type="ECO:0000313" key="2">
    <source>
        <dbReference type="Proteomes" id="UP000266272"/>
    </source>
</evidence>
<gene>
    <name evidence="1" type="ORF">TARUN_7608</name>
</gene>
<dbReference type="EMBL" id="PXOA01000515">
    <property type="protein sequence ID" value="RFU74633.1"/>
    <property type="molecule type" value="Genomic_DNA"/>
</dbReference>
<organism evidence="1 2">
    <name type="scientific">Trichoderma arundinaceum</name>
    <dbReference type="NCBI Taxonomy" id="490622"/>
    <lineage>
        <taxon>Eukaryota</taxon>
        <taxon>Fungi</taxon>
        <taxon>Dikarya</taxon>
        <taxon>Ascomycota</taxon>
        <taxon>Pezizomycotina</taxon>
        <taxon>Sordariomycetes</taxon>
        <taxon>Hypocreomycetidae</taxon>
        <taxon>Hypocreales</taxon>
        <taxon>Hypocreaceae</taxon>
        <taxon>Trichoderma</taxon>
    </lineage>
</organism>
<protein>
    <submittedName>
        <fullName evidence="1">Uncharacterized protein</fullName>
    </submittedName>
</protein>
<dbReference type="Proteomes" id="UP000266272">
    <property type="component" value="Unassembled WGS sequence"/>
</dbReference>
<proteinExistence type="predicted"/>
<comment type="caution">
    <text evidence="1">The sequence shown here is derived from an EMBL/GenBank/DDBJ whole genome shotgun (WGS) entry which is preliminary data.</text>
</comment>
<sequence>MVWGSISQVLKVTELPPGLKMYITNVQLEVPAGNNQWWPTFTGISKNSKEEEKKKIFPFEVGPSINHGRIGEVGLTSLSNFDSGDGPSARIEFVICGELTVDGKTKPVGQKGTVTVSTPPWGGLWSGYSNPSTIMVAYNLIDSITLNHQVEISRSGHTLDLLWAIGLDKTGTQLTMNVGPEKSLAFDVANLMLGGVIYVHEATYGWVFGALGGWPAVVGYVGGEGIRKLVWGD</sequence>
<dbReference type="OrthoDB" id="2383679at2759"/>
<reference evidence="1 2" key="1">
    <citation type="journal article" date="2018" name="PLoS Pathog.">
        <title>Evolution of structural diversity of trichothecenes, a family of toxins produced by plant pathogenic and entomopathogenic fungi.</title>
        <authorList>
            <person name="Proctor R.H."/>
            <person name="McCormick S.P."/>
            <person name="Kim H.S."/>
            <person name="Cardoza R.E."/>
            <person name="Stanley A.M."/>
            <person name="Lindo L."/>
            <person name="Kelly A."/>
            <person name="Brown D.W."/>
            <person name="Lee T."/>
            <person name="Vaughan M.M."/>
            <person name="Alexander N.J."/>
            <person name="Busman M."/>
            <person name="Gutierrez S."/>
        </authorList>
    </citation>
    <scope>NUCLEOTIDE SEQUENCE [LARGE SCALE GENOMIC DNA]</scope>
    <source>
        <strain evidence="1 2">IBT 40837</strain>
    </source>
</reference>
<accession>A0A395NFU2</accession>